<reference evidence="2 3" key="1">
    <citation type="submission" date="2020-04" db="EMBL/GenBank/DDBJ databases">
        <title>Paraburkholderia sp. G-4-1-8 isolated from soil.</title>
        <authorList>
            <person name="Dahal R.H."/>
        </authorList>
    </citation>
    <scope>NUCLEOTIDE SEQUENCE [LARGE SCALE GENOMIC DNA]</scope>
    <source>
        <strain evidence="2 3">G-4-1-8</strain>
    </source>
</reference>
<accession>A0A7X9X9P1</accession>
<evidence type="ECO:0000256" key="1">
    <source>
        <dbReference type="SAM" id="Phobius"/>
    </source>
</evidence>
<sequence length="96" mass="10545">MKKALYVLANVALALVGGWWLAQWVSTLPYEMPSWLEDGIRGSIRLAGNRSLDNTDDIETIAILVAIVVCTALVGVVLALANWLGRQLIARRRRAS</sequence>
<gene>
    <name evidence="2" type="ORF">HHL14_22410</name>
</gene>
<comment type="caution">
    <text evidence="2">The sequence shown here is derived from an EMBL/GenBank/DDBJ whole genome shotgun (WGS) entry which is preliminary data.</text>
</comment>
<keyword evidence="1" id="KW-1133">Transmembrane helix</keyword>
<dbReference type="Proteomes" id="UP000583127">
    <property type="component" value="Unassembled WGS sequence"/>
</dbReference>
<evidence type="ECO:0000313" key="3">
    <source>
        <dbReference type="Proteomes" id="UP000583127"/>
    </source>
</evidence>
<name>A0A7X9X9P1_9BURK</name>
<keyword evidence="3" id="KW-1185">Reference proteome</keyword>
<organism evidence="2 3">
    <name type="scientific">Paraburkholderia antibiotica</name>
    <dbReference type="NCBI Taxonomy" id="2728839"/>
    <lineage>
        <taxon>Bacteria</taxon>
        <taxon>Pseudomonadati</taxon>
        <taxon>Pseudomonadota</taxon>
        <taxon>Betaproteobacteria</taxon>
        <taxon>Burkholderiales</taxon>
        <taxon>Burkholderiaceae</taxon>
        <taxon>Paraburkholderia</taxon>
    </lineage>
</organism>
<keyword evidence="1" id="KW-0812">Transmembrane</keyword>
<feature type="transmembrane region" description="Helical" evidence="1">
    <location>
        <begin position="61"/>
        <end position="84"/>
    </location>
</feature>
<proteinExistence type="predicted"/>
<keyword evidence="1" id="KW-0472">Membrane</keyword>
<dbReference type="EMBL" id="JABBFZ010000015">
    <property type="protein sequence ID" value="NML33574.1"/>
    <property type="molecule type" value="Genomic_DNA"/>
</dbReference>
<dbReference type="AlphaFoldDB" id="A0A7X9X9P1"/>
<evidence type="ECO:0000313" key="2">
    <source>
        <dbReference type="EMBL" id="NML33574.1"/>
    </source>
</evidence>
<protein>
    <submittedName>
        <fullName evidence="2">Uncharacterized protein</fullName>
    </submittedName>
</protein>
<dbReference type="RefSeq" id="WP_169499802.1">
    <property type="nucleotide sequence ID" value="NZ_JABBFZ010000015.1"/>
</dbReference>
<feature type="transmembrane region" description="Helical" evidence="1">
    <location>
        <begin position="7"/>
        <end position="26"/>
    </location>
</feature>